<dbReference type="GO" id="GO:0004739">
    <property type="term" value="F:pyruvate dehydrogenase (acetyl-transferring) activity"/>
    <property type="evidence" value="ECO:0007669"/>
    <property type="project" value="UniProtKB-UniRule"/>
</dbReference>
<feature type="domain" description="Dehydrogenase E1 component" evidence="5">
    <location>
        <begin position="41"/>
        <end position="329"/>
    </location>
</feature>
<evidence type="ECO:0000313" key="7">
    <source>
        <dbReference type="Proteomes" id="UP000630149"/>
    </source>
</evidence>
<keyword evidence="7" id="KW-1185">Reference proteome</keyword>
<comment type="function">
    <text evidence="4">The pyruvate dehydrogenase complex catalyzes the overall conversion of pyruvate to acetyl-CoA and CO(2). It contains multiple copies of three enzymatic components: pyruvate dehydrogenase (E1), dihydrolipoamide acetyltransferase (E2) and lipoamide dehydrogenase (E3).</text>
</comment>
<protein>
    <recommendedName>
        <fullName evidence="4">Pyruvate dehydrogenase E1 component subunit alpha</fullName>
        <ecNumber evidence="4">1.2.4.1</ecNumber>
    </recommendedName>
</protein>
<dbReference type="PANTHER" id="PTHR43380:SF1">
    <property type="entry name" value="2-OXOISOVALERATE DEHYDROGENASE SUBUNIT ALPHA, MITOCHONDRIAL"/>
    <property type="match status" value="1"/>
</dbReference>
<comment type="subunit">
    <text evidence="4">Heterodimer of an alpha and a beta chain.</text>
</comment>
<dbReference type="GO" id="GO:0009083">
    <property type="term" value="P:branched-chain amino acid catabolic process"/>
    <property type="evidence" value="ECO:0007669"/>
    <property type="project" value="TreeGrafter"/>
</dbReference>
<dbReference type="InterPro" id="IPR029061">
    <property type="entry name" value="THDP-binding"/>
</dbReference>
<name>A0A917N8N5_9GAMM</name>
<evidence type="ECO:0000256" key="2">
    <source>
        <dbReference type="ARBA" id="ARBA00023002"/>
    </source>
</evidence>
<comment type="caution">
    <text evidence="6">The sequence shown here is derived from an EMBL/GenBank/DDBJ whole genome shotgun (WGS) entry which is preliminary data.</text>
</comment>
<keyword evidence="3 4" id="KW-0786">Thiamine pyrophosphate</keyword>
<evidence type="ECO:0000313" key="6">
    <source>
        <dbReference type="EMBL" id="GGI76881.1"/>
    </source>
</evidence>
<gene>
    <name evidence="6" type="ORF">GCM10007966_02000</name>
</gene>
<proteinExistence type="predicted"/>
<dbReference type="NCBIfam" id="TIGR03181">
    <property type="entry name" value="PDH_E1_alph_x"/>
    <property type="match status" value="1"/>
</dbReference>
<dbReference type="OrthoDB" id="9766715at2"/>
<dbReference type="AlphaFoldDB" id="A0A917N8N5"/>
<dbReference type="InterPro" id="IPR050771">
    <property type="entry name" value="Alpha-ketoacid_DH_E1_comp"/>
</dbReference>
<comment type="catalytic activity">
    <reaction evidence="4">
        <text>N(6)-[(R)-lipoyl]-L-lysyl-[protein] + pyruvate + H(+) = N(6)-[(R)-S(8)-acetyldihydrolipoyl]-L-lysyl-[protein] + CO2</text>
        <dbReference type="Rhea" id="RHEA:19189"/>
        <dbReference type="Rhea" id="RHEA-COMP:10474"/>
        <dbReference type="Rhea" id="RHEA-COMP:10478"/>
        <dbReference type="ChEBI" id="CHEBI:15361"/>
        <dbReference type="ChEBI" id="CHEBI:15378"/>
        <dbReference type="ChEBI" id="CHEBI:16526"/>
        <dbReference type="ChEBI" id="CHEBI:83099"/>
        <dbReference type="ChEBI" id="CHEBI:83111"/>
        <dbReference type="EC" id="1.2.4.1"/>
    </reaction>
</comment>
<dbReference type="InterPro" id="IPR017596">
    <property type="entry name" value="PdhA/BkdA"/>
</dbReference>
<dbReference type="Proteomes" id="UP000630149">
    <property type="component" value="Unassembled WGS sequence"/>
</dbReference>
<dbReference type="InterPro" id="IPR001017">
    <property type="entry name" value="DH_E1"/>
</dbReference>
<keyword evidence="2 4" id="KW-0560">Oxidoreductase</keyword>
<accession>A0A917N8N5</accession>
<dbReference type="RefSeq" id="WP_131775442.1">
    <property type="nucleotide sequence ID" value="NZ_BMOB01000001.1"/>
</dbReference>
<dbReference type="PANTHER" id="PTHR43380">
    <property type="entry name" value="2-OXOISOVALERATE DEHYDROGENASE SUBUNIT ALPHA, MITOCHONDRIAL"/>
    <property type="match status" value="1"/>
</dbReference>
<dbReference type="Gene3D" id="3.40.50.970">
    <property type="match status" value="1"/>
</dbReference>
<evidence type="ECO:0000256" key="4">
    <source>
        <dbReference type="RuleBase" id="RU366007"/>
    </source>
</evidence>
<organism evidence="6 7">
    <name type="scientific">Legionella impletisoli</name>
    <dbReference type="NCBI Taxonomy" id="343510"/>
    <lineage>
        <taxon>Bacteria</taxon>
        <taxon>Pseudomonadati</taxon>
        <taxon>Pseudomonadota</taxon>
        <taxon>Gammaproteobacteria</taxon>
        <taxon>Legionellales</taxon>
        <taxon>Legionellaceae</taxon>
        <taxon>Legionella</taxon>
    </lineage>
</organism>
<evidence type="ECO:0000259" key="5">
    <source>
        <dbReference type="Pfam" id="PF00676"/>
    </source>
</evidence>
<keyword evidence="4 6" id="KW-0670">Pyruvate</keyword>
<evidence type="ECO:0000256" key="1">
    <source>
        <dbReference type="ARBA" id="ARBA00001964"/>
    </source>
</evidence>
<dbReference type="SUPFAM" id="SSF52518">
    <property type="entry name" value="Thiamin diphosphate-binding fold (THDP-binding)"/>
    <property type="match status" value="1"/>
</dbReference>
<evidence type="ECO:0000256" key="3">
    <source>
        <dbReference type="ARBA" id="ARBA00023052"/>
    </source>
</evidence>
<reference evidence="6" key="1">
    <citation type="journal article" date="2014" name="Int. J. Syst. Evol. Microbiol.">
        <title>Complete genome sequence of Corynebacterium casei LMG S-19264T (=DSM 44701T), isolated from a smear-ripened cheese.</title>
        <authorList>
            <consortium name="US DOE Joint Genome Institute (JGI-PGF)"/>
            <person name="Walter F."/>
            <person name="Albersmeier A."/>
            <person name="Kalinowski J."/>
            <person name="Ruckert C."/>
        </authorList>
    </citation>
    <scope>NUCLEOTIDE SEQUENCE</scope>
    <source>
        <strain evidence="6">JCM 13919</strain>
    </source>
</reference>
<dbReference type="CDD" id="cd02000">
    <property type="entry name" value="TPP_E1_PDC_ADC_BCADC"/>
    <property type="match status" value="1"/>
</dbReference>
<dbReference type="Pfam" id="PF00676">
    <property type="entry name" value="E1_dh"/>
    <property type="match status" value="1"/>
</dbReference>
<dbReference type="EMBL" id="BMOB01000001">
    <property type="protein sequence ID" value="GGI76881.1"/>
    <property type="molecule type" value="Genomic_DNA"/>
</dbReference>
<comment type="cofactor">
    <cofactor evidence="1 4">
        <name>thiamine diphosphate</name>
        <dbReference type="ChEBI" id="CHEBI:58937"/>
    </cofactor>
</comment>
<dbReference type="EC" id="1.2.4.1" evidence="4"/>
<sequence>MTTSVVARFEIPFTRILGRNGECSGELPSFAKNQDILLNLYRTMVKARVFDKKAIALQRTGKMGTYAPINGQEAISTAIGSAMDKDDVFIPYYRDYAAQFQRGVKMSEILSYWGGDERGSQFENCPQDLPICVPIASQCLHAAGVAFAFKYRKQERVAVVCIGEGGTSEGDFYEAMNVAGAWNLPVVFVVNNNRWAISVPITKQTGCQTIAQKAIAAGFEGKQVDGNDILAMRQAIEQAIAKARNGEGPTLIEAITYRLCDHTTADDATRYQPKDEVEAAELNEPILRFRKFLEQRDFWNDEQEQALLDECATEVQHAVDEYLNRPTQSISSLFDYHYDTLPDYLVEQRAMAMEAAENV</sequence>
<reference evidence="6" key="2">
    <citation type="submission" date="2020-09" db="EMBL/GenBank/DDBJ databases">
        <authorList>
            <person name="Sun Q."/>
            <person name="Ohkuma M."/>
        </authorList>
    </citation>
    <scope>NUCLEOTIDE SEQUENCE</scope>
    <source>
        <strain evidence="6">JCM 13919</strain>
    </source>
</reference>